<organism evidence="1 2">
    <name type="scientific">Globodera pallida</name>
    <name type="common">Potato cyst nematode worm</name>
    <name type="synonym">Heterodera pallida</name>
    <dbReference type="NCBI Taxonomy" id="36090"/>
    <lineage>
        <taxon>Eukaryota</taxon>
        <taxon>Metazoa</taxon>
        <taxon>Ecdysozoa</taxon>
        <taxon>Nematoda</taxon>
        <taxon>Chromadorea</taxon>
        <taxon>Rhabditida</taxon>
        <taxon>Tylenchina</taxon>
        <taxon>Tylenchomorpha</taxon>
        <taxon>Tylenchoidea</taxon>
        <taxon>Heteroderidae</taxon>
        <taxon>Heteroderinae</taxon>
        <taxon>Globodera</taxon>
    </lineage>
</organism>
<evidence type="ECO:0000313" key="1">
    <source>
        <dbReference type="Proteomes" id="UP000050741"/>
    </source>
</evidence>
<reference evidence="2" key="2">
    <citation type="submission" date="2016-06" db="UniProtKB">
        <authorList>
            <consortium name="WormBaseParasite"/>
        </authorList>
    </citation>
    <scope>IDENTIFICATION</scope>
</reference>
<dbReference type="AlphaFoldDB" id="A0A183BUP9"/>
<protein>
    <submittedName>
        <fullName evidence="2">Uncharacterized protein</fullName>
    </submittedName>
</protein>
<sequence length="114" mass="13099">MQCSIHYDILRSSPFSPLAAKRLERPRMDGEAVPCDDLFIVVLIRAVQKARLLELFERRDALPKKPEVPDYVFEIQRIVLSLFEAADREHFPPQAQRGVFCSQLADCWAMVPDA</sequence>
<accession>A0A183BUP9</accession>
<keyword evidence="1" id="KW-1185">Reference proteome</keyword>
<reference evidence="1" key="1">
    <citation type="submission" date="2014-05" db="EMBL/GenBank/DDBJ databases">
        <title>The genome and life-stage specific transcriptomes of Globodera pallida elucidate key aspects of plant parasitism by a cyst nematode.</title>
        <authorList>
            <person name="Cotton J.A."/>
            <person name="Lilley C.J."/>
            <person name="Jones L.M."/>
            <person name="Kikuchi T."/>
            <person name="Reid A.J."/>
            <person name="Thorpe P."/>
            <person name="Tsai I.J."/>
            <person name="Beasley H."/>
            <person name="Blok V."/>
            <person name="Cock P.J.A."/>
            <person name="Van den Akker S.E."/>
            <person name="Holroyd N."/>
            <person name="Hunt M."/>
            <person name="Mantelin S."/>
            <person name="Naghra H."/>
            <person name="Pain A."/>
            <person name="Palomares-Rius J.E."/>
            <person name="Zarowiecki M."/>
            <person name="Berriman M."/>
            <person name="Jones J.T."/>
            <person name="Urwin P.E."/>
        </authorList>
    </citation>
    <scope>NUCLEOTIDE SEQUENCE [LARGE SCALE GENOMIC DNA]</scope>
    <source>
        <strain evidence="1">Lindley</strain>
    </source>
</reference>
<dbReference type="Proteomes" id="UP000050741">
    <property type="component" value="Unassembled WGS sequence"/>
</dbReference>
<dbReference type="WBParaSite" id="GPLIN_000433500">
    <property type="protein sequence ID" value="GPLIN_000433500"/>
    <property type="gene ID" value="GPLIN_000433500"/>
</dbReference>
<name>A0A183BUP9_GLOPA</name>
<evidence type="ECO:0000313" key="2">
    <source>
        <dbReference type="WBParaSite" id="GPLIN_000433500"/>
    </source>
</evidence>
<proteinExistence type="predicted"/>